<sequence length="255" mass="29996">MQSLKNSQYPRDCKIIPSHNYLTIRCGCYDNTKKIHNYFKYLKSSYKDAFLIKTPKKSYENAQKIIPKSTKKQSLYKQEECYTVQLISKKNTLQNQVFPKLCKIMNINHFSVVRCGCYDNKEDANIYFLQLKNKYKHAYVRKTYKYRFSRDIIQKSQKINPILQVEKQSKKIAPILHKEKSATSKEKKSSYQKANELFKKGEYEKAINTLQSSNKMDANSYLIWAKSAEALGKKQEATKAYQQIINIISKDLEDE</sequence>
<dbReference type="Gene3D" id="1.25.40.10">
    <property type="entry name" value="Tetratricopeptide repeat domain"/>
    <property type="match status" value="1"/>
</dbReference>
<name>A0A1W1D4F8_9ZZZZ</name>
<dbReference type="AlphaFoldDB" id="A0A1W1D4F8"/>
<evidence type="ECO:0000313" key="1">
    <source>
        <dbReference type="EMBL" id="SFV75494.1"/>
    </source>
</evidence>
<dbReference type="SUPFAM" id="SSF48452">
    <property type="entry name" value="TPR-like"/>
    <property type="match status" value="1"/>
</dbReference>
<reference evidence="1" key="1">
    <citation type="submission" date="2016-10" db="EMBL/GenBank/DDBJ databases">
        <authorList>
            <person name="de Groot N.N."/>
        </authorList>
    </citation>
    <scope>NUCLEOTIDE SEQUENCE</scope>
</reference>
<evidence type="ECO:0008006" key="2">
    <source>
        <dbReference type="Google" id="ProtNLM"/>
    </source>
</evidence>
<dbReference type="EMBL" id="FPHP01000042">
    <property type="protein sequence ID" value="SFV75494.1"/>
    <property type="molecule type" value="Genomic_DNA"/>
</dbReference>
<dbReference type="InterPro" id="IPR011990">
    <property type="entry name" value="TPR-like_helical_dom_sf"/>
</dbReference>
<gene>
    <name evidence="1" type="ORF">MNB_SM-3-49</name>
</gene>
<protein>
    <recommendedName>
        <fullName evidence="2">Tetratricopeptide repeat protein</fullName>
    </recommendedName>
</protein>
<accession>A0A1W1D4F8</accession>
<proteinExistence type="predicted"/>
<organism evidence="1">
    <name type="scientific">hydrothermal vent metagenome</name>
    <dbReference type="NCBI Taxonomy" id="652676"/>
    <lineage>
        <taxon>unclassified sequences</taxon>
        <taxon>metagenomes</taxon>
        <taxon>ecological metagenomes</taxon>
    </lineage>
</organism>
<dbReference type="Pfam" id="PF12895">
    <property type="entry name" value="ANAPC3"/>
    <property type="match status" value="1"/>
</dbReference>